<protein>
    <recommendedName>
        <fullName evidence="4">DUF1080 domain-containing protein</fullName>
    </recommendedName>
</protein>
<dbReference type="RefSeq" id="WP_114405570.1">
    <property type="nucleotide sequence ID" value="NZ_QOWE01000006.1"/>
</dbReference>
<evidence type="ECO:0008006" key="4">
    <source>
        <dbReference type="Google" id="ProtNLM"/>
    </source>
</evidence>
<evidence type="ECO:0000256" key="1">
    <source>
        <dbReference type="SAM" id="SignalP"/>
    </source>
</evidence>
<dbReference type="Proteomes" id="UP000253383">
    <property type="component" value="Unassembled WGS sequence"/>
</dbReference>
<feature type="signal peptide" evidence="1">
    <location>
        <begin position="1"/>
        <end position="20"/>
    </location>
</feature>
<dbReference type="OrthoDB" id="959104at2"/>
<keyword evidence="3" id="KW-1185">Reference proteome</keyword>
<reference evidence="2 3" key="1">
    <citation type="submission" date="2018-07" db="EMBL/GenBank/DDBJ databases">
        <title>Genome analysis of Larkinella rosea.</title>
        <authorList>
            <person name="Zhou Z."/>
            <person name="Wang G."/>
        </authorList>
    </citation>
    <scope>NUCLEOTIDE SEQUENCE [LARGE SCALE GENOMIC DNA]</scope>
    <source>
        <strain evidence="3">zzj9</strain>
    </source>
</reference>
<organism evidence="2 3">
    <name type="scientific">Larkinella punicea</name>
    <dbReference type="NCBI Taxonomy" id="2315727"/>
    <lineage>
        <taxon>Bacteria</taxon>
        <taxon>Pseudomonadati</taxon>
        <taxon>Bacteroidota</taxon>
        <taxon>Cytophagia</taxon>
        <taxon>Cytophagales</taxon>
        <taxon>Spirosomataceae</taxon>
        <taxon>Larkinella</taxon>
    </lineage>
</organism>
<sequence>MMRFALTLGVLFSLLGESQAQVGVYSASGSWVHVKVRSKNPASASNRLFTENFTDNRNRWLIGRRGAYGYDMSQNAYHIYKQADDSPTSAFSYVSIPTALNLNKLDTFMVQVDLAGPGGIIPDAGLLIGVKDSLNYCHFRINNKNQVSVKYVINGLSYTIYMRGDYVPAGIPLSTTKNTLTVRKKGEQIHFYLNGREIPTSPYQFRQYQGNGVGFVSMTDGTQFQNLTVSAGAGPR</sequence>
<proteinExistence type="predicted"/>
<keyword evidence="1" id="KW-0732">Signal</keyword>
<feature type="chain" id="PRO_5016926993" description="DUF1080 domain-containing protein" evidence="1">
    <location>
        <begin position="21"/>
        <end position="236"/>
    </location>
</feature>
<dbReference type="AlphaFoldDB" id="A0A368JTE2"/>
<evidence type="ECO:0000313" key="2">
    <source>
        <dbReference type="EMBL" id="RCR69873.1"/>
    </source>
</evidence>
<dbReference type="EMBL" id="QOWE01000006">
    <property type="protein sequence ID" value="RCR69873.1"/>
    <property type="molecule type" value="Genomic_DNA"/>
</dbReference>
<comment type="caution">
    <text evidence="2">The sequence shown here is derived from an EMBL/GenBank/DDBJ whole genome shotgun (WGS) entry which is preliminary data.</text>
</comment>
<dbReference type="Gene3D" id="2.60.120.560">
    <property type="entry name" value="Exo-inulinase, domain 1"/>
    <property type="match status" value="1"/>
</dbReference>
<gene>
    <name evidence="2" type="ORF">DUE52_08500</name>
</gene>
<accession>A0A368JTE2</accession>
<name>A0A368JTE2_9BACT</name>
<evidence type="ECO:0000313" key="3">
    <source>
        <dbReference type="Proteomes" id="UP000253383"/>
    </source>
</evidence>